<evidence type="ECO:0000313" key="4">
    <source>
        <dbReference type="Proteomes" id="UP000199055"/>
    </source>
</evidence>
<keyword evidence="2" id="KW-0732">Signal</keyword>
<sequence>MRIRVTTAAAALLAAGLTPLATTAPPGYRARLPAVDGNPSTTTDRAGPSHRGTRGRLWGKPPVGVSARSEAGSASERADRGAAYGLRRRRRARR</sequence>
<reference evidence="3 4" key="1">
    <citation type="submission" date="2016-10" db="EMBL/GenBank/DDBJ databases">
        <authorList>
            <person name="de Groot N.N."/>
        </authorList>
    </citation>
    <scope>NUCLEOTIDE SEQUENCE [LARGE SCALE GENOMIC DNA]</scope>
    <source>
        <strain evidence="3 4">CGMCC 4.3519</strain>
    </source>
</reference>
<feature type="region of interest" description="Disordered" evidence="1">
    <location>
        <begin position="20"/>
        <end position="94"/>
    </location>
</feature>
<keyword evidence="4" id="KW-1185">Reference proteome</keyword>
<feature type="chain" id="PRO_5011634675" evidence="2">
    <location>
        <begin position="24"/>
        <end position="94"/>
    </location>
</feature>
<proteinExistence type="predicted"/>
<dbReference type="EMBL" id="FOET01000019">
    <property type="protein sequence ID" value="SEQ90837.1"/>
    <property type="molecule type" value="Genomic_DNA"/>
</dbReference>
<accession>A0A1H9JVM0</accession>
<feature type="signal peptide" evidence="2">
    <location>
        <begin position="1"/>
        <end position="23"/>
    </location>
</feature>
<protein>
    <submittedName>
        <fullName evidence="3">Uncharacterized protein</fullName>
    </submittedName>
</protein>
<gene>
    <name evidence="3" type="ORF">SAMN05216481_11981</name>
</gene>
<organism evidence="3 4">
    <name type="scientific">Streptomyces radiopugnans</name>
    <dbReference type="NCBI Taxonomy" id="403935"/>
    <lineage>
        <taxon>Bacteria</taxon>
        <taxon>Bacillati</taxon>
        <taxon>Actinomycetota</taxon>
        <taxon>Actinomycetes</taxon>
        <taxon>Kitasatosporales</taxon>
        <taxon>Streptomycetaceae</taxon>
        <taxon>Streptomyces</taxon>
    </lineage>
</organism>
<evidence type="ECO:0000256" key="1">
    <source>
        <dbReference type="SAM" id="MobiDB-lite"/>
    </source>
</evidence>
<evidence type="ECO:0000256" key="2">
    <source>
        <dbReference type="SAM" id="SignalP"/>
    </source>
</evidence>
<dbReference type="AlphaFoldDB" id="A0A1H9JVM0"/>
<dbReference type="Proteomes" id="UP000199055">
    <property type="component" value="Unassembled WGS sequence"/>
</dbReference>
<name>A0A1H9JVM0_9ACTN</name>
<evidence type="ECO:0000313" key="3">
    <source>
        <dbReference type="EMBL" id="SEQ90837.1"/>
    </source>
</evidence>
<feature type="compositionally biased region" description="Low complexity" evidence="1">
    <location>
        <begin position="63"/>
        <end position="85"/>
    </location>
</feature>